<feature type="transmembrane region" description="Helical" evidence="2">
    <location>
        <begin position="24"/>
        <end position="46"/>
    </location>
</feature>
<keyword evidence="2" id="KW-0812">Transmembrane</keyword>
<evidence type="ECO:0000313" key="3">
    <source>
        <dbReference type="EMBL" id="KAK7105275.1"/>
    </source>
</evidence>
<comment type="caution">
    <text evidence="3">The sequence shown here is derived from an EMBL/GenBank/DDBJ whole genome shotgun (WGS) entry which is preliminary data.</text>
</comment>
<proteinExistence type="predicted"/>
<feature type="region of interest" description="Disordered" evidence="1">
    <location>
        <begin position="150"/>
        <end position="179"/>
    </location>
</feature>
<dbReference type="Proteomes" id="UP001374579">
    <property type="component" value="Unassembled WGS sequence"/>
</dbReference>
<feature type="region of interest" description="Disordered" evidence="1">
    <location>
        <begin position="197"/>
        <end position="245"/>
    </location>
</feature>
<organism evidence="3 4">
    <name type="scientific">Littorina saxatilis</name>
    <dbReference type="NCBI Taxonomy" id="31220"/>
    <lineage>
        <taxon>Eukaryota</taxon>
        <taxon>Metazoa</taxon>
        <taxon>Spiralia</taxon>
        <taxon>Lophotrochozoa</taxon>
        <taxon>Mollusca</taxon>
        <taxon>Gastropoda</taxon>
        <taxon>Caenogastropoda</taxon>
        <taxon>Littorinimorpha</taxon>
        <taxon>Littorinoidea</taxon>
        <taxon>Littorinidae</taxon>
        <taxon>Littorina</taxon>
    </lineage>
</organism>
<evidence type="ECO:0000256" key="2">
    <source>
        <dbReference type="SAM" id="Phobius"/>
    </source>
</evidence>
<keyword evidence="2" id="KW-1133">Transmembrane helix</keyword>
<evidence type="ECO:0000256" key="1">
    <source>
        <dbReference type="SAM" id="MobiDB-lite"/>
    </source>
</evidence>
<accession>A0AAN9GFV6</accession>
<reference evidence="3 4" key="1">
    <citation type="submission" date="2024-02" db="EMBL/GenBank/DDBJ databases">
        <title>Chromosome-scale genome assembly of the rough periwinkle Littorina saxatilis.</title>
        <authorList>
            <person name="De Jode A."/>
            <person name="Faria R."/>
            <person name="Formenti G."/>
            <person name="Sims Y."/>
            <person name="Smith T.P."/>
            <person name="Tracey A."/>
            <person name="Wood J.M.D."/>
            <person name="Zagrodzka Z.B."/>
            <person name="Johannesson K."/>
            <person name="Butlin R.K."/>
            <person name="Leder E.H."/>
        </authorList>
    </citation>
    <scope>NUCLEOTIDE SEQUENCE [LARGE SCALE GENOMIC DNA]</scope>
    <source>
        <strain evidence="3">Snail1</strain>
        <tissue evidence="3">Muscle</tissue>
    </source>
</reference>
<name>A0AAN9GFV6_9CAEN</name>
<feature type="compositionally biased region" description="Pro residues" evidence="1">
    <location>
        <begin position="157"/>
        <end position="169"/>
    </location>
</feature>
<evidence type="ECO:0000313" key="4">
    <source>
        <dbReference type="Proteomes" id="UP001374579"/>
    </source>
</evidence>
<keyword evidence="2" id="KW-0472">Membrane</keyword>
<dbReference type="EMBL" id="JBAMIC010000007">
    <property type="protein sequence ID" value="KAK7105275.1"/>
    <property type="molecule type" value="Genomic_DNA"/>
</dbReference>
<dbReference type="AlphaFoldDB" id="A0AAN9GFV6"/>
<gene>
    <name evidence="3" type="ORF">V1264_016681</name>
</gene>
<protein>
    <submittedName>
        <fullName evidence="3">Uncharacterized protein</fullName>
    </submittedName>
</protein>
<keyword evidence="4" id="KW-1185">Reference proteome</keyword>
<sequence>MAGNSSCDDCEPPGHDNLDEGSRVYVIAGSVAIVVLVAVLIALIIVCEPRCRRLLSCNRLLTVRRRSARPAYPINTASAFYSADHLRERDDEGSSSSSRRYVPVEDLDAIAASGISATGHPTSSNDLFPHSPPPTPRHLQLKMFLRSQSPLSLSHFPSPPESSAPPLPPKMGSVTSPSLCEDAVSTSSECMYTASCEPEKASASSPYARPQNISVRIKRKSPCVPDDISQADTPSSPVAEKHFVF</sequence>